<organism evidence="3 4">
    <name type="scientific">Pieris macdunnoughi</name>
    <dbReference type="NCBI Taxonomy" id="345717"/>
    <lineage>
        <taxon>Eukaryota</taxon>
        <taxon>Metazoa</taxon>
        <taxon>Ecdysozoa</taxon>
        <taxon>Arthropoda</taxon>
        <taxon>Hexapoda</taxon>
        <taxon>Insecta</taxon>
        <taxon>Pterygota</taxon>
        <taxon>Neoptera</taxon>
        <taxon>Endopterygota</taxon>
        <taxon>Lepidoptera</taxon>
        <taxon>Glossata</taxon>
        <taxon>Ditrysia</taxon>
        <taxon>Papilionoidea</taxon>
        <taxon>Pieridae</taxon>
        <taxon>Pierinae</taxon>
        <taxon>Pieris</taxon>
    </lineage>
</organism>
<sequence length="479" mass="53962">MCTPIRLWQIPKTKGDSYSAAYEDPEDHHNYSKGQGKTIHSLKGHYKEEAHRLMKCGSVDKKEKHIHVTDKTPQTEVNVATTQIENSSTNEILTTTENLRQDPTTTANAVETEESKTGQKSSNETKETTITPEYFVTLFLPASEKLGVINDTSLNDIRTPELNMEYLPETLLHLRRALEEEPINNINNETSSHSAAQDNHDTILDSTHKNFEFETLIIKNEAERKISNRPHQFLDQNKDADSNEENDGITMPSNLNDEQFPINYNNPFADQPPMRYAAPINPNVLNVQGNNSNNLSQSNPISNNPIEDSLAVDGKTFNSSENKASNRIAEINESDIDFPFNDPHITVEDLNRLASHPTKGFGVSEIYKSNFMLIEHPRVCFACSSTNNPSCWLPDMSTPAKYCRGDQDACVTKTYQHRGYAFVVRDCAASCVNRDLSEIGLLYKTCTICHSDLCNGANFTSFSLKTIILLLISIWFKYK</sequence>
<reference evidence="3" key="1">
    <citation type="submission" date="2021-02" db="EMBL/GenBank/DDBJ databases">
        <authorList>
            <person name="Steward A R."/>
        </authorList>
    </citation>
    <scope>NUCLEOTIDE SEQUENCE</scope>
</reference>
<dbReference type="SUPFAM" id="SSF57302">
    <property type="entry name" value="Snake toxin-like"/>
    <property type="match status" value="1"/>
</dbReference>
<dbReference type="Proteomes" id="UP000663880">
    <property type="component" value="Unassembled WGS sequence"/>
</dbReference>
<dbReference type="EMBL" id="CAJOBZ010000062">
    <property type="protein sequence ID" value="CAF4931084.1"/>
    <property type="molecule type" value="Genomic_DNA"/>
</dbReference>
<dbReference type="Pfam" id="PF05444">
    <property type="entry name" value="DUF753"/>
    <property type="match status" value="1"/>
</dbReference>
<feature type="compositionally biased region" description="Polar residues" evidence="1">
    <location>
        <begin position="99"/>
        <end position="109"/>
    </location>
</feature>
<accession>A0A821WSJ3</accession>
<name>A0A821WSJ3_9NEOP</name>
<dbReference type="OrthoDB" id="7431433at2759"/>
<feature type="compositionally biased region" description="Basic and acidic residues" evidence="1">
    <location>
        <begin position="113"/>
        <end position="127"/>
    </location>
</feature>
<dbReference type="AlphaFoldDB" id="A0A821WSJ3"/>
<evidence type="ECO:0000313" key="4">
    <source>
        <dbReference type="Proteomes" id="UP000663880"/>
    </source>
</evidence>
<protein>
    <recommendedName>
        <fullName evidence="2">DUF753 domain-containing protein</fullName>
    </recommendedName>
</protein>
<feature type="region of interest" description="Disordered" evidence="1">
    <location>
        <begin position="227"/>
        <end position="246"/>
    </location>
</feature>
<feature type="region of interest" description="Disordered" evidence="1">
    <location>
        <begin position="99"/>
        <end position="128"/>
    </location>
</feature>
<evidence type="ECO:0000259" key="2">
    <source>
        <dbReference type="Pfam" id="PF05444"/>
    </source>
</evidence>
<proteinExistence type="predicted"/>
<feature type="domain" description="DUF753" evidence="2">
    <location>
        <begin position="380"/>
        <end position="455"/>
    </location>
</feature>
<comment type="caution">
    <text evidence="3">The sequence shown here is derived from an EMBL/GenBank/DDBJ whole genome shotgun (WGS) entry which is preliminary data.</text>
</comment>
<dbReference type="InterPro" id="IPR045860">
    <property type="entry name" value="Snake_toxin-like_sf"/>
</dbReference>
<evidence type="ECO:0000256" key="1">
    <source>
        <dbReference type="SAM" id="MobiDB-lite"/>
    </source>
</evidence>
<dbReference type="CDD" id="cd00117">
    <property type="entry name" value="TFP"/>
    <property type="match status" value="1"/>
</dbReference>
<gene>
    <name evidence="3" type="ORF">PMACD_LOCUS13871</name>
</gene>
<evidence type="ECO:0000313" key="3">
    <source>
        <dbReference type="EMBL" id="CAF4931084.1"/>
    </source>
</evidence>
<keyword evidence="4" id="KW-1185">Reference proteome</keyword>
<dbReference type="InterPro" id="IPR008472">
    <property type="entry name" value="DUF753"/>
</dbReference>